<dbReference type="PROSITE" id="PS51733">
    <property type="entry name" value="BPL_LPL_CATALYTIC"/>
    <property type="match status" value="1"/>
</dbReference>
<evidence type="ECO:0000313" key="2">
    <source>
        <dbReference type="EMBL" id="MCT8973835.1"/>
    </source>
</evidence>
<dbReference type="Gene3D" id="3.30.390.50">
    <property type="entry name" value="CO dehydrogenase flavoprotein, C-terminal domain"/>
    <property type="match status" value="1"/>
</dbReference>
<dbReference type="SUPFAM" id="SSF82649">
    <property type="entry name" value="SufE/NifU"/>
    <property type="match status" value="1"/>
</dbReference>
<dbReference type="Pfam" id="PF21948">
    <property type="entry name" value="LplA-B_cat"/>
    <property type="match status" value="1"/>
</dbReference>
<accession>A0AAW5R5N1</accession>
<sequence length="358" mass="39227">MRLRVIDFGSVSPLRSQAGFHGMAKAMGPDDDPVLTLTNPDDPYVCVGLHQEIAKEVDEDFCKANSLPIFRRRIGGGAVYLDTNQLFTHFIYPRKKAPEFAVNLYPMFIEPVVRTYQDLGVNAVYRPVNDIQVDGRKIGGTGAASIGEATVMAGSFMYDFDTANMARCLKVPSEKFRDKLKTTLDDYMTTMVKQLDEVPDRAHLITLFLKHCAGALGVTPEMSEPTEAEMKAIEEEERALSDPEWTYKQGRKFVDMGVKISAGMHLTESAHKAPGGMIRVHLLERDDKIADLMISGDFTCLPPGGIDRLAERLVGENLDFDGLAAAAASGFEEIGIEMPGVEPADIATTVMAAKEAST</sequence>
<protein>
    <submittedName>
        <fullName evidence="2">Lipoate--protein ligase</fullName>
    </submittedName>
</protein>
<dbReference type="PANTHER" id="PTHR43679:SF2">
    <property type="entry name" value="OCTANOYL-[GCVH]:PROTEIN N-OCTANOYLTRANSFERASE"/>
    <property type="match status" value="1"/>
</dbReference>
<dbReference type="Proteomes" id="UP001320898">
    <property type="component" value="Unassembled WGS sequence"/>
</dbReference>
<name>A0AAW5R5N1_9HYPH</name>
<evidence type="ECO:0000259" key="1">
    <source>
        <dbReference type="PROSITE" id="PS51733"/>
    </source>
</evidence>
<dbReference type="Gene3D" id="3.30.930.10">
    <property type="entry name" value="Bira Bifunctional Protein, Domain 2"/>
    <property type="match status" value="1"/>
</dbReference>
<dbReference type="EMBL" id="JALIDZ010000009">
    <property type="protein sequence ID" value="MCT8973835.1"/>
    <property type="molecule type" value="Genomic_DNA"/>
</dbReference>
<dbReference type="CDD" id="cd16443">
    <property type="entry name" value="LplA"/>
    <property type="match status" value="1"/>
</dbReference>
<dbReference type="PANTHER" id="PTHR43679">
    <property type="entry name" value="OCTANOYLTRANSFERASE LIPM-RELATED"/>
    <property type="match status" value="1"/>
</dbReference>
<dbReference type="GO" id="GO:0016874">
    <property type="term" value="F:ligase activity"/>
    <property type="evidence" value="ECO:0007669"/>
    <property type="project" value="UniProtKB-KW"/>
</dbReference>
<evidence type="ECO:0000313" key="3">
    <source>
        <dbReference type="Proteomes" id="UP001320898"/>
    </source>
</evidence>
<dbReference type="InterPro" id="IPR045864">
    <property type="entry name" value="aa-tRNA-synth_II/BPL/LPL"/>
</dbReference>
<organism evidence="2 3">
    <name type="scientific">Microbaculum marinisediminis</name>
    <dbReference type="NCBI Taxonomy" id="2931392"/>
    <lineage>
        <taxon>Bacteria</taxon>
        <taxon>Pseudomonadati</taxon>
        <taxon>Pseudomonadota</taxon>
        <taxon>Alphaproteobacteria</taxon>
        <taxon>Hyphomicrobiales</taxon>
        <taxon>Tepidamorphaceae</taxon>
        <taxon>Microbaculum</taxon>
    </lineage>
</organism>
<dbReference type="RefSeq" id="WP_261617417.1">
    <property type="nucleotide sequence ID" value="NZ_JALIDZ010000009.1"/>
</dbReference>
<keyword evidence="2" id="KW-0436">Ligase</keyword>
<dbReference type="InterPro" id="IPR004143">
    <property type="entry name" value="BPL_LPL_catalytic"/>
</dbReference>
<proteinExistence type="predicted"/>
<dbReference type="InterPro" id="IPR050664">
    <property type="entry name" value="Octanoyltrans_LipM/LipL"/>
</dbReference>
<dbReference type="AlphaFoldDB" id="A0AAW5R5N1"/>
<reference evidence="2 3" key="1">
    <citation type="submission" date="2022-04" db="EMBL/GenBank/DDBJ databases">
        <authorList>
            <person name="Ye Y.-Q."/>
            <person name="Du Z.-J."/>
        </authorList>
    </citation>
    <scope>NUCLEOTIDE SEQUENCE [LARGE SCALE GENOMIC DNA]</scope>
    <source>
        <strain evidence="2 3">A6E488</strain>
    </source>
</reference>
<keyword evidence="3" id="KW-1185">Reference proteome</keyword>
<feature type="domain" description="BPL/LPL catalytic" evidence="1">
    <location>
        <begin position="28"/>
        <end position="220"/>
    </location>
</feature>
<gene>
    <name evidence="2" type="ORF">MUB46_18370</name>
</gene>
<comment type="caution">
    <text evidence="2">The sequence shown here is derived from an EMBL/GenBank/DDBJ whole genome shotgun (WGS) entry which is preliminary data.</text>
</comment>
<dbReference type="SUPFAM" id="SSF55681">
    <property type="entry name" value="Class II aaRS and biotin synthetases"/>
    <property type="match status" value="1"/>
</dbReference>